<sequence>MDLKTPGLIGEAAVLEQLDVAFSLDEPLARKRAVSQNYNTRRSRPQ</sequence>
<organism evidence="1 2">
    <name type="scientific">Deinococcus humi</name>
    <dbReference type="NCBI Taxonomy" id="662880"/>
    <lineage>
        <taxon>Bacteria</taxon>
        <taxon>Thermotogati</taxon>
        <taxon>Deinococcota</taxon>
        <taxon>Deinococci</taxon>
        <taxon>Deinococcales</taxon>
        <taxon>Deinococcaceae</taxon>
        <taxon>Deinococcus</taxon>
    </lineage>
</organism>
<proteinExistence type="predicted"/>
<dbReference type="AlphaFoldDB" id="A0A7W8JU59"/>
<evidence type="ECO:0000313" key="2">
    <source>
        <dbReference type="Proteomes" id="UP000552709"/>
    </source>
</evidence>
<keyword evidence="2" id="KW-1185">Reference proteome</keyword>
<gene>
    <name evidence="1" type="ORF">HNQ08_002108</name>
</gene>
<dbReference type="RefSeq" id="WP_184131067.1">
    <property type="nucleotide sequence ID" value="NZ_JACHFL010000004.1"/>
</dbReference>
<dbReference type="Proteomes" id="UP000552709">
    <property type="component" value="Unassembled WGS sequence"/>
</dbReference>
<comment type="caution">
    <text evidence="1">The sequence shown here is derived from an EMBL/GenBank/DDBJ whole genome shotgun (WGS) entry which is preliminary data.</text>
</comment>
<evidence type="ECO:0000313" key="1">
    <source>
        <dbReference type="EMBL" id="MBB5363010.1"/>
    </source>
</evidence>
<name>A0A7W8JU59_9DEIO</name>
<dbReference type="EMBL" id="JACHFL010000004">
    <property type="protein sequence ID" value="MBB5363010.1"/>
    <property type="molecule type" value="Genomic_DNA"/>
</dbReference>
<reference evidence="1 2" key="1">
    <citation type="submission" date="2020-08" db="EMBL/GenBank/DDBJ databases">
        <title>Genomic Encyclopedia of Type Strains, Phase IV (KMG-IV): sequencing the most valuable type-strain genomes for metagenomic binning, comparative biology and taxonomic classification.</title>
        <authorList>
            <person name="Goeker M."/>
        </authorList>
    </citation>
    <scope>NUCLEOTIDE SEQUENCE [LARGE SCALE GENOMIC DNA]</scope>
    <source>
        <strain evidence="1 2">DSM 27939</strain>
    </source>
</reference>
<protein>
    <submittedName>
        <fullName evidence="1">Uncharacterized protein</fullName>
    </submittedName>
</protein>
<accession>A0A7W8JU59</accession>